<evidence type="ECO:0000313" key="3">
    <source>
        <dbReference type="Proteomes" id="UP000287033"/>
    </source>
</evidence>
<dbReference type="EMBL" id="BEZZ01100755">
    <property type="protein sequence ID" value="GCC43550.1"/>
    <property type="molecule type" value="Genomic_DNA"/>
</dbReference>
<dbReference type="PRINTS" id="PR01764">
    <property type="entry name" value="MAPKPHPHTASE"/>
</dbReference>
<dbReference type="OMA" id="RCNTIVK"/>
<dbReference type="GO" id="GO:0017017">
    <property type="term" value="F:MAP kinase tyrosine/serine/threonine phosphatase activity"/>
    <property type="evidence" value="ECO:0007669"/>
    <property type="project" value="InterPro"/>
</dbReference>
<gene>
    <name evidence="2" type="ORF">chiPu_0027320</name>
</gene>
<comment type="caution">
    <text evidence="2">The sequence shown here is derived from an EMBL/GenBank/DDBJ whole genome shotgun (WGS) entry which is preliminary data.</text>
</comment>
<dbReference type="InterPro" id="IPR001763">
    <property type="entry name" value="Rhodanese-like_dom"/>
</dbReference>
<evidence type="ECO:0000259" key="1">
    <source>
        <dbReference type="PROSITE" id="PS50206"/>
    </source>
</evidence>
<dbReference type="InterPro" id="IPR008343">
    <property type="entry name" value="MKP"/>
</dbReference>
<sequence length="147" mass="16463">MEVSDIECAQVKRLLRQGGRQCLSLDCRSFLAYSAGHIGGSLNVRCNTIVKRRAKGSVSLQHIIPAEEPRAKLQAGFYSALLLYDERSPRFELVRHDSTVNTVLKALLGSSHPPHIYFLKGACTSASNVSENTYYWVPLSISEVFYW</sequence>
<dbReference type="InterPro" id="IPR036873">
    <property type="entry name" value="Rhodanese-like_dom_sf"/>
</dbReference>
<accession>A0A401TLJ8</accession>
<protein>
    <recommendedName>
        <fullName evidence="1">Rhodanese domain-containing protein</fullName>
    </recommendedName>
</protein>
<reference evidence="2 3" key="1">
    <citation type="journal article" date="2018" name="Nat. Ecol. Evol.">
        <title>Shark genomes provide insights into elasmobranch evolution and the origin of vertebrates.</title>
        <authorList>
            <person name="Hara Y"/>
            <person name="Yamaguchi K"/>
            <person name="Onimaru K"/>
            <person name="Kadota M"/>
            <person name="Koyanagi M"/>
            <person name="Keeley SD"/>
            <person name="Tatsumi K"/>
            <person name="Tanaka K"/>
            <person name="Motone F"/>
            <person name="Kageyama Y"/>
            <person name="Nozu R"/>
            <person name="Adachi N"/>
            <person name="Nishimura O"/>
            <person name="Nakagawa R"/>
            <person name="Tanegashima C"/>
            <person name="Kiyatake I"/>
            <person name="Matsumoto R"/>
            <person name="Murakumo K"/>
            <person name="Nishida K"/>
            <person name="Terakita A"/>
            <person name="Kuratani S"/>
            <person name="Sato K"/>
            <person name="Hyodo S Kuraku.S."/>
        </authorList>
    </citation>
    <scope>NUCLEOTIDE SEQUENCE [LARGE SCALE GENOMIC DNA]</scope>
</reference>
<organism evidence="2 3">
    <name type="scientific">Chiloscyllium punctatum</name>
    <name type="common">Brownbanded bambooshark</name>
    <name type="synonym">Hemiscyllium punctatum</name>
    <dbReference type="NCBI Taxonomy" id="137246"/>
    <lineage>
        <taxon>Eukaryota</taxon>
        <taxon>Metazoa</taxon>
        <taxon>Chordata</taxon>
        <taxon>Craniata</taxon>
        <taxon>Vertebrata</taxon>
        <taxon>Chondrichthyes</taxon>
        <taxon>Elasmobranchii</taxon>
        <taxon>Galeomorphii</taxon>
        <taxon>Galeoidea</taxon>
        <taxon>Orectolobiformes</taxon>
        <taxon>Hemiscylliidae</taxon>
        <taxon>Chiloscyllium</taxon>
    </lineage>
</organism>
<dbReference type="STRING" id="137246.A0A401TLJ8"/>
<dbReference type="Gene3D" id="3.40.250.10">
    <property type="entry name" value="Rhodanese-like domain"/>
    <property type="match status" value="1"/>
</dbReference>
<dbReference type="PROSITE" id="PS50206">
    <property type="entry name" value="RHODANESE_3"/>
    <property type="match status" value="1"/>
</dbReference>
<dbReference type="SUPFAM" id="SSF52821">
    <property type="entry name" value="Rhodanese/Cell cycle control phosphatase"/>
    <property type="match status" value="1"/>
</dbReference>
<dbReference type="OrthoDB" id="165342at2759"/>
<proteinExistence type="predicted"/>
<evidence type="ECO:0000313" key="2">
    <source>
        <dbReference type="EMBL" id="GCC43550.1"/>
    </source>
</evidence>
<keyword evidence="3" id="KW-1185">Reference proteome</keyword>
<name>A0A401TLJ8_CHIPU</name>
<dbReference type="Proteomes" id="UP000287033">
    <property type="component" value="Unassembled WGS sequence"/>
</dbReference>
<dbReference type="AlphaFoldDB" id="A0A401TLJ8"/>
<dbReference type="CDD" id="cd01446">
    <property type="entry name" value="DSP_MapKP"/>
    <property type="match status" value="1"/>
</dbReference>
<feature type="domain" description="Rhodanese" evidence="1">
    <location>
        <begin position="18"/>
        <end position="75"/>
    </location>
</feature>
<dbReference type="Pfam" id="PF00581">
    <property type="entry name" value="Rhodanese"/>
    <property type="match status" value="1"/>
</dbReference>